<dbReference type="NCBIfam" id="NF008847">
    <property type="entry name" value="PRK11886.1-2"/>
    <property type="match status" value="1"/>
</dbReference>
<gene>
    <name evidence="6 8" type="primary">birA</name>
    <name evidence="8" type="ORF">FA869_15620</name>
</gene>
<dbReference type="InterPro" id="IPR003142">
    <property type="entry name" value="BPL_C"/>
</dbReference>
<evidence type="ECO:0000256" key="6">
    <source>
        <dbReference type="HAMAP-Rule" id="MF_00978"/>
    </source>
</evidence>
<dbReference type="InterPro" id="IPR030855">
    <property type="entry name" value="Bifunct_BirA"/>
</dbReference>
<keyword evidence="1 6" id="KW-0436">Ligase</keyword>
<dbReference type="GO" id="GO:0004077">
    <property type="term" value="F:biotin--[biotin carboxyl-carrier protein] ligase activity"/>
    <property type="evidence" value="ECO:0007669"/>
    <property type="project" value="UniProtKB-UniRule"/>
</dbReference>
<keyword evidence="3 6" id="KW-0067">ATP-binding</keyword>
<keyword evidence="4 6" id="KW-0092">Biotin</keyword>
<feature type="DNA-binding region" description="H-T-H motif" evidence="6">
    <location>
        <begin position="28"/>
        <end position="47"/>
    </location>
</feature>
<keyword evidence="6" id="KW-0805">Transcription regulation</keyword>
<dbReference type="InterPro" id="IPR045864">
    <property type="entry name" value="aa-tRNA-synth_II/BPL/LPL"/>
</dbReference>
<comment type="function">
    <text evidence="6">Acts both as a biotin--[acetyl-CoA-carboxylase] ligase and a biotin-operon repressor. In the presence of ATP, BirA activates biotin to form the BirA-biotinyl-5'-adenylate (BirA-bio-5'-AMP or holoBirA) complex. HoloBirA can either transfer the biotinyl moiety to the biotin carboxyl carrier protein (BCCP) subunit of acetyl-CoA carboxylase, or bind to the biotin operator site and inhibit transcription of the operon.</text>
</comment>
<dbReference type="PANTHER" id="PTHR12835:SF5">
    <property type="entry name" value="BIOTIN--PROTEIN LIGASE"/>
    <property type="match status" value="1"/>
</dbReference>
<evidence type="ECO:0000256" key="1">
    <source>
        <dbReference type="ARBA" id="ARBA00022598"/>
    </source>
</evidence>
<dbReference type="Pfam" id="PF08279">
    <property type="entry name" value="HTH_11"/>
    <property type="match status" value="1"/>
</dbReference>
<dbReference type="PANTHER" id="PTHR12835">
    <property type="entry name" value="BIOTIN PROTEIN LIGASE"/>
    <property type="match status" value="1"/>
</dbReference>
<dbReference type="NCBIfam" id="TIGR00121">
    <property type="entry name" value="birA_ligase"/>
    <property type="match status" value="1"/>
</dbReference>
<dbReference type="GO" id="GO:0005524">
    <property type="term" value="F:ATP binding"/>
    <property type="evidence" value="ECO:0007669"/>
    <property type="project" value="UniProtKB-UniRule"/>
</dbReference>
<dbReference type="GO" id="GO:0006355">
    <property type="term" value="P:regulation of DNA-templated transcription"/>
    <property type="evidence" value="ECO:0007669"/>
    <property type="project" value="UniProtKB-UniRule"/>
</dbReference>
<comment type="similarity">
    <text evidence="6">Belongs to the biotin--protein ligase family.</text>
</comment>
<dbReference type="EMBL" id="SWAV01000006">
    <property type="protein sequence ID" value="TKA89918.1"/>
    <property type="molecule type" value="Genomic_DNA"/>
</dbReference>
<sequence>MRSSFPTIDTSMLAALFKMMSDGQFHSGEELGRTLGVSRAAVWKSLKRLEDQGFPIQRIRGKGYRIPRGAVLLDLAEIAAALPADMAERIEWQLLDTVDSTNAQLLKQLSMKEPRALACVAEQQLAGKGRRGREWVSPYGQNIYLSLALPFSGGAQKLEGLSLLVGLVLVETLESCGFRNCALKWPNDVLLGGRKLAGILIELAGDLTSDCVAVIGVGINVLMNDAAAAIDQAWTSLLLSRQDGTLNRNLLIAEFIRRLFEAVAVFREAGFAPFVEEWQRHDAWYGQPVVVRTGAVITEGVERGVDQRGALRLDVAEGQVLLNGGEVSLRLSHDS</sequence>
<dbReference type="InterPro" id="IPR036388">
    <property type="entry name" value="WH-like_DNA-bd_sf"/>
</dbReference>
<dbReference type="HAMAP" id="MF_00978">
    <property type="entry name" value="Bifunct_BirA"/>
    <property type="match status" value="1"/>
</dbReference>
<dbReference type="InterPro" id="IPR013196">
    <property type="entry name" value="HTH_11"/>
</dbReference>
<dbReference type="CDD" id="cd16442">
    <property type="entry name" value="BPL"/>
    <property type="match status" value="1"/>
</dbReference>
<dbReference type="SUPFAM" id="SSF46785">
    <property type="entry name" value="Winged helix' DNA-binding domain"/>
    <property type="match status" value="1"/>
</dbReference>
<keyword evidence="6" id="KW-0804">Transcription</keyword>
<dbReference type="Pfam" id="PF03099">
    <property type="entry name" value="BPL_LplA_LipB"/>
    <property type="match status" value="1"/>
</dbReference>
<dbReference type="Pfam" id="PF02237">
    <property type="entry name" value="BPL_C"/>
    <property type="match status" value="1"/>
</dbReference>
<name>A0A4U0YFR6_9GAMM</name>
<feature type="domain" description="BPL/LPL catalytic" evidence="7">
    <location>
        <begin position="81"/>
        <end position="267"/>
    </location>
</feature>
<dbReference type="InterPro" id="IPR036390">
    <property type="entry name" value="WH_DNA-bd_sf"/>
</dbReference>
<feature type="binding site" evidence="6">
    <location>
        <begin position="100"/>
        <end position="102"/>
    </location>
    <ligand>
        <name>biotin</name>
        <dbReference type="ChEBI" id="CHEBI:57586"/>
    </ligand>
</feature>
<comment type="caution">
    <text evidence="8">The sequence shown here is derived from an EMBL/GenBank/DDBJ whole genome shotgun (WGS) entry which is preliminary data.</text>
</comment>
<evidence type="ECO:0000313" key="8">
    <source>
        <dbReference type="EMBL" id="TKA89918.1"/>
    </source>
</evidence>
<dbReference type="GO" id="GO:0003677">
    <property type="term" value="F:DNA binding"/>
    <property type="evidence" value="ECO:0007669"/>
    <property type="project" value="UniProtKB-UniRule"/>
</dbReference>
<comment type="caution">
    <text evidence="6">Lacks conserved residue(s) required for the propagation of feature annotation.</text>
</comment>
<proteinExistence type="inferred from homology"/>
<dbReference type="InterPro" id="IPR008988">
    <property type="entry name" value="Transcriptional_repressor_C"/>
</dbReference>
<accession>A0A4U0YFR6</accession>
<keyword evidence="2 6" id="KW-0547">Nucleotide-binding</keyword>
<evidence type="ECO:0000256" key="2">
    <source>
        <dbReference type="ARBA" id="ARBA00022741"/>
    </source>
</evidence>
<dbReference type="PROSITE" id="PS51733">
    <property type="entry name" value="BPL_LPL_CATALYTIC"/>
    <property type="match status" value="1"/>
</dbReference>
<dbReference type="GO" id="GO:0005737">
    <property type="term" value="C:cytoplasm"/>
    <property type="evidence" value="ECO:0007669"/>
    <property type="project" value="TreeGrafter"/>
</dbReference>
<evidence type="ECO:0000259" key="7">
    <source>
        <dbReference type="PROSITE" id="PS51733"/>
    </source>
</evidence>
<keyword evidence="6" id="KW-0238">DNA-binding</keyword>
<dbReference type="RefSeq" id="WP_136870015.1">
    <property type="nucleotide sequence ID" value="NZ_SWAV01000006.1"/>
</dbReference>
<dbReference type="AlphaFoldDB" id="A0A4U0YFR6"/>
<dbReference type="Gene3D" id="1.10.10.10">
    <property type="entry name" value="Winged helix-like DNA-binding domain superfamily/Winged helix DNA-binding domain"/>
    <property type="match status" value="1"/>
</dbReference>
<evidence type="ECO:0000313" key="9">
    <source>
        <dbReference type="Proteomes" id="UP000305198"/>
    </source>
</evidence>
<dbReference type="SUPFAM" id="SSF50037">
    <property type="entry name" value="C-terminal domain of transcriptional repressors"/>
    <property type="match status" value="1"/>
</dbReference>
<reference evidence="8 9" key="1">
    <citation type="submission" date="2019-04" db="EMBL/GenBank/DDBJ databases">
        <title>Crypto-aerobic microbial life in anoxic (sulfidic) marine sediments.</title>
        <authorList>
            <person name="Bhattacharya S."/>
            <person name="Roy C."/>
            <person name="Mondal N."/>
            <person name="Sarkar J."/>
            <person name="Mandal S."/>
            <person name="Rameez M.J."/>
            <person name="Ghosh W."/>
        </authorList>
    </citation>
    <scope>NUCLEOTIDE SEQUENCE [LARGE SCALE GENOMIC DNA]</scope>
    <source>
        <strain evidence="8 9">SBBB</strain>
    </source>
</reference>
<organism evidence="8 9">
    <name type="scientific">Halopseudomonas bauzanensis</name>
    <dbReference type="NCBI Taxonomy" id="653930"/>
    <lineage>
        <taxon>Bacteria</taxon>
        <taxon>Pseudomonadati</taxon>
        <taxon>Pseudomonadota</taxon>
        <taxon>Gammaproteobacteria</taxon>
        <taxon>Pseudomonadales</taxon>
        <taxon>Pseudomonadaceae</taxon>
        <taxon>Halopseudomonas</taxon>
    </lineage>
</organism>
<dbReference type="Gene3D" id="2.30.30.100">
    <property type="match status" value="1"/>
</dbReference>
<dbReference type="SUPFAM" id="SSF55681">
    <property type="entry name" value="Class II aaRS and biotin synthetases"/>
    <property type="match status" value="1"/>
</dbReference>
<protein>
    <recommendedName>
        <fullName evidence="6">Bifunctional ligase/repressor BirA</fullName>
    </recommendedName>
    <alternativeName>
        <fullName evidence="6">Biotin operon repressor</fullName>
    </alternativeName>
    <alternativeName>
        <fullName evidence="6">Biotin--[acetyl-CoA-carboxylase] ligase</fullName>
        <ecNumber evidence="6">6.3.4.15</ecNumber>
    </alternativeName>
    <alternativeName>
        <fullName evidence="6">Biotin--protein ligase</fullName>
    </alternativeName>
    <alternativeName>
        <fullName evidence="6">Biotin-[acetyl-CoA carboxylase] synthetase</fullName>
    </alternativeName>
</protein>
<evidence type="ECO:0000256" key="4">
    <source>
        <dbReference type="ARBA" id="ARBA00023267"/>
    </source>
</evidence>
<dbReference type="EC" id="6.3.4.15" evidence="6"/>
<feature type="binding site" evidence="6">
    <location>
        <position position="195"/>
    </location>
    <ligand>
        <name>biotin</name>
        <dbReference type="ChEBI" id="CHEBI:57586"/>
    </ligand>
</feature>
<keyword evidence="6" id="KW-0678">Repressor</keyword>
<evidence type="ECO:0000256" key="3">
    <source>
        <dbReference type="ARBA" id="ARBA00022840"/>
    </source>
</evidence>
<evidence type="ECO:0000256" key="5">
    <source>
        <dbReference type="ARBA" id="ARBA00047846"/>
    </source>
</evidence>
<feature type="binding site" evidence="6">
    <location>
        <position position="124"/>
    </location>
    <ligand>
        <name>biotin</name>
        <dbReference type="ChEBI" id="CHEBI:57586"/>
    </ligand>
</feature>
<dbReference type="Gene3D" id="3.30.930.10">
    <property type="entry name" value="Bira Bifunctional Protein, Domain 2"/>
    <property type="match status" value="1"/>
</dbReference>
<dbReference type="InterPro" id="IPR004408">
    <property type="entry name" value="Biotin_CoA_COase_ligase"/>
</dbReference>
<comment type="catalytic activity">
    <reaction evidence="5 6">
        <text>biotin + L-lysyl-[protein] + ATP = N(6)-biotinyl-L-lysyl-[protein] + AMP + diphosphate + H(+)</text>
        <dbReference type="Rhea" id="RHEA:11756"/>
        <dbReference type="Rhea" id="RHEA-COMP:9752"/>
        <dbReference type="Rhea" id="RHEA-COMP:10505"/>
        <dbReference type="ChEBI" id="CHEBI:15378"/>
        <dbReference type="ChEBI" id="CHEBI:29969"/>
        <dbReference type="ChEBI" id="CHEBI:30616"/>
        <dbReference type="ChEBI" id="CHEBI:33019"/>
        <dbReference type="ChEBI" id="CHEBI:57586"/>
        <dbReference type="ChEBI" id="CHEBI:83144"/>
        <dbReference type="ChEBI" id="CHEBI:456215"/>
        <dbReference type="EC" id="6.3.4.15"/>
    </reaction>
</comment>
<dbReference type="InterPro" id="IPR004143">
    <property type="entry name" value="BPL_LPL_catalytic"/>
</dbReference>
<dbReference type="Proteomes" id="UP000305198">
    <property type="component" value="Unassembled WGS sequence"/>
</dbReference>